<dbReference type="EMBL" id="CP064981">
    <property type="protein sequence ID" value="QQR93077.1"/>
    <property type="molecule type" value="Genomic_DNA"/>
</dbReference>
<sequence length="143" mass="15867">MHTPPSQHAKWIALLALAGALFAGYLSFSKIVLQQCALNEGCNYIFGIPTCVIGFIIFIAILILAVLRLSAAQAMDFNRYSTYLQWVAGFGVIFSGYYAIKDVFFPVIPGLSYGLILPSCVYGSFMLLIIFALNWAYYKNRKG</sequence>
<proteinExistence type="predicted"/>
<feature type="transmembrane region" description="Helical" evidence="1">
    <location>
        <begin position="44"/>
        <end position="71"/>
    </location>
</feature>
<feature type="transmembrane region" description="Helical" evidence="1">
    <location>
        <begin position="112"/>
        <end position="137"/>
    </location>
</feature>
<dbReference type="Proteomes" id="UP000596004">
    <property type="component" value="Chromosome"/>
</dbReference>
<evidence type="ECO:0000256" key="1">
    <source>
        <dbReference type="SAM" id="Phobius"/>
    </source>
</evidence>
<protein>
    <recommendedName>
        <fullName evidence="3">Disulfide bond formation protein B</fullName>
    </recommendedName>
</protein>
<evidence type="ECO:0008006" key="3">
    <source>
        <dbReference type="Google" id="ProtNLM"/>
    </source>
</evidence>
<name>A0A7T9DKQ0_9ARCH</name>
<gene>
    <name evidence="2" type="ORF">IPJ89_02450</name>
</gene>
<feature type="transmembrane region" description="Helical" evidence="1">
    <location>
        <begin position="83"/>
        <end position="100"/>
    </location>
</feature>
<evidence type="ECO:0000313" key="2">
    <source>
        <dbReference type="EMBL" id="QQR93077.1"/>
    </source>
</evidence>
<keyword evidence="1" id="KW-0812">Transmembrane</keyword>
<dbReference type="InterPro" id="IPR038354">
    <property type="entry name" value="VKOR_sf"/>
</dbReference>
<keyword evidence="1" id="KW-1133">Transmembrane helix</keyword>
<dbReference type="Gene3D" id="1.20.1440.130">
    <property type="entry name" value="VKOR domain"/>
    <property type="match status" value="1"/>
</dbReference>
<reference evidence="2" key="1">
    <citation type="submission" date="2020-11" db="EMBL/GenBank/DDBJ databases">
        <title>Connecting structure to function with the recovery of over 1000 high-quality activated sludge metagenome-assembled genomes encoding full-length rRNA genes using long-read sequencing.</title>
        <authorList>
            <person name="Singleton C.M."/>
            <person name="Petriglieri F."/>
            <person name="Kristensen J.M."/>
            <person name="Kirkegaard R.H."/>
            <person name="Michaelsen T.Y."/>
            <person name="Andersen M.H."/>
            <person name="Karst S.M."/>
            <person name="Dueholm M.S."/>
            <person name="Nielsen P.H."/>
            <person name="Albertsen M."/>
        </authorList>
    </citation>
    <scope>NUCLEOTIDE SEQUENCE</scope>
    <source>
        <strain evidence="2">Fred_18-Q3-R57-64_BAT3C.431</strain>
    </source>
</reference>
<organism evidence="2">
    <name type="scientific">Candidatus Iainarchaeum sp</name>
    <dbReference type="NCBI Taxonomy" id="3101447"/>
    <lineage>
        <taxon>Archaea</taxon>
        <taxon>Candidatus Iainarchaeota</taxon>
        <taxon>Candidatus Iainarchaeia</taxon>
        <taxon>Candidatus Iainarchaeales</taxon>
        <taxon>Candidatus Iainarchaeaceae</taxon>
        <taxon>Candidatus Iainarchaeum</taxon>
    </lineage>
</organism>
<dbReference type="AlphaFoldDB" id="A0A7T9DKQ0"/>
<accession>A0A7T9DKQ0</accession>
<keyword evidence="1" id="KW-0472">Membrane</keyword>